<protein>
    <recommendedName>
        <fullName evidence="1">FATC domain-containing protein</fullName>
    </recommendedName>
</protein>
<dbReference type="EMBL" id="HBKR01036010">
    <property type="protein sequence ID" value="CAE2334404.1"/>
    <property type="molecule type" value="Transcribed_RNA"/>
</dbReference>
<accession>A0A7S4PGN3</accession>
<evidence type="ECO:0000313" key="2">
    <source>
        <dbReference type="EMBL" id="CAE2334404.1"/>
    </source>
</evidence>
<dbReference type="AlphaFoldDB" id="A0A7S4PGN3"/>
<evidence type="ECO:0000259" key="1">
    <source>
        <dbReference type="PROSITE" id="PS51190"/>
    </source>
</evidence>
<name>A0A7S4PGN3_9EUKA</name>
<feature type="domain" description="FATC" evidence="1">
    <location>
        <begin position="257"/>
        <end position="289"/>
    </location>
</feature>
<dbReference type="Pfam" id="PF02260">
    <property type="entry name" value="FATC"/>
    <property type="match status" value="1"/>
</dbReference>
<dbReference type="SMART" id="SM01343">
    <property type="entry name" value="FATC"/>
    <property type="match status" value="1"/>
</dbReference>
<sequence length="289" mass="31664">MKECLDKPLQSLLGVYRSLRKIRGREKLSHACHVCVYLYFNIVEGLGRETVALLFGAKKGEEGGKGGEEVVEECLRLCREVVNGATELFQSLFVLFHYVSRVFNSAPSSSSHSLSPSFSSFLPPITFPRKLPSLPSPTQTPGFLPFDSPLLPPSPFFIPFVPSPEIKLPPPTSYNIPSVNITPNNTQSFLSLFSTPPPPTSPSPSSSCSSSSSLFSSPSLFACASNEKAIEALRAVERKMNGIEKGRGKEKEGGEEEILSVSHQFDYLVGEAVSEKNLSKLYEGWLSWI</sequence>
<reference evidence="2" key="1">
    <citation type="submission" date="2021-01" db="EMBL/GenBank/DDBJ databases">
        <authorList>
            <person name="Corre E."/>
            <person name="Pelletier E."/>
            <person name="Niang G."/>
            <person name="Scheremetjew M."/>
            <person name="Finn R."/>
            <person name="Kale V."/>
            <person name="Holt S."/>
            <person name="Cochrane G."/>
            <person name="Meng A."/>
            <person name="Brown T."/>
            <person name="Cohen L."/>
        </authorList>
    </citation>
    <scope>NUCLEOTIDE SEQUENCE</scope>
    <source>
        <strain evidence="2">SoJaBio B1-5/56/2</strain>
    </source>
</reference>
<dbReference type="PROSITE" id="PS51190">
    <property type="entry name" value="FATC"/>
    <property type="match status" value="1"/>
</dbReference>
<organism evidence="2">
    <name type="scientific">Paramoeba aestuarina</name>
    <dbReference type="NCBI Taxonomy" id="180227"/>
    <lineage>
        <taxon>Eukaryota</taxon>
        <taxon>Amoebozoa</taxon>
        <taxon>Discosea</taxon>
        <taxon>Flabellinia</taxon>
        <taxon>Dactylopodida</taxon>
        <taxon>Paramoebidae</taxon>
        <taxon>Paramoeba</taxon>
    </lineage>
</organism>
<gene>
    <name evidence="2" type="ORF">NAES01612_LOCUS23559</name>
</gene>
<dbReference type="InterPro" id="IPR003152">
    <property type="entry name" value="FATC_dom"/>
</dbReference>
<proteinExistence type="predicted"/>